<dbReference type="InterPro" id="IPR011629">
    <property type="entry name" value="CobW-like_C"/>
</dbReference>
<evidence type="ECO:0000313" key="4">
    <source>
        <dbReference type="EMBL" id="AWX93634.1"/>
    </source>
</evidence>
<keyword evidence="1" id="KW-0547">Nucleotide-binding</keyword>
<dbReference type="RefSeq" id="WP_112888136.1">
    <property type="nucleotide sequence ID" value="NZ_CP030239.1"/>
</dbReference>
<dbReference type="InterPro" id="IPR036627">
    <property type="entry name" value="CobW-likC_sf"/>
</dbReference>
<proteinExistence type="predicted"/>
<reference evidence="4 5" key="1">
    <citation type="submission" date="2018-06" db="EMBL/GenBank/DDBJ databases">
        <title>Complete genome sequence of Paracoccus mutanolyticus strain RSP-02 isolated from cellulosic waste.</title>
        <authorList>
            <person name="Amrutha R.N."/>
            <person name="Shrivastav A."/>
            <person name="Buddana S.K."/>
            <person name="Deshpande U."/>
            <person name="Prakasham R.S."/>
        </authorList>
    </citation>
    <scope>NUCLEOTIDE SEQUENCE [LARGE SCALE GENOMIC DNA]</scope>
    <source>
        <strain evidence="4 5">RSP-02</strain>
    </source>
</reference>
<keyword evidence="5" id="KW-1185">Reference proteome</keyword>
<dbReference type="Gene3D" id="3.30.1220.10">
    <property type="entry name" value="CobW-like, C-terminal domain"/>
    <property type="match status" value="1"/>
</dbReference>
<name>A0ABM6WSM1_9RHOB</name>
<sequence>MKHGETTFIEVLLTRAGGQFKPGRQQPIPWPAFDLWMEMLMAQRGADLLRFKGLIHLQARASRGPWSTVSSISFIRRCC</sequence>
<dbReference type="EMBL" id="CP030239">
    <property type="protein sequence ID" value="AWX93634.1"/>
    <property type="molecule type" value="Genomic_DNA"/>
</dbReference>
<evidence type="ECO:0000256" key="2">
    <source>
        <dbReference type="ARBA" id="ARBA00023186"/>
    </source>
</evidence>
<keyword evidence="2" id="KW-0143">Chaperone</keyword>
<accession>A0ABM6WSM1</accession>
<evidence type="ECO:0000259" key="3">
    <source>
        <dbReference type="Pfam" id="PF07683"/>
    </source>
</evidence>
<evidence type="ECO:0000256" key="1">
    <source>
        <dbReference type="ARBA" id="ARBA00022741"/>
    </source>
</evidence>
<gene>
    <name evidence="4" type="ORF">DPM13_12590</name>
</gene>
<feature type="domain" description="CobW C-terminal" evidence="3">
    <location>
        <begin position="24"/>
        <end position="70"/>
    </location>
</feature>
<dbReference type="Pfam" id="PF07683">
    <property type="entry name" value="CobW_C"/>
    <property type="match status" value="1"/>
</dbReference>
<evidence type="ECO:0000313" key="5">
    <source>
        <dbReference type="Proteomes" id="UP000249922"/>
    </source>
</evidence>
<organism evidence="4 5">
    <name type="scientific">Paracoccus mutanolyticus</name>
    <dbReference type="NCBI Taxonomy" id="1499308"/>
    <lineage>
        <taxon>Bacteria</taxon>
        <taxon>Pseudomonadati</taxon>
        <taxon>Pseudomonadota</taxon>
        <taxon>Alphaproteobacteria</taxon>
        <taxon>Rhodobacterales</taxon>
        <taxon>Paracoccaceae</taxon>
        <taxon>Paracoccus</taxon>
    </lineage>
</organism>
<dbReference type="Proteomes" id="UP000249922">
    <property type="component" value="Chromosome"/>
</dbReference>
<dbReference type="SUPFAM" id="SSF90002">
    <property type="entry name" value="Hypothetical protein YjiA, C-terminal domain"/>
    <property type="match status" value="1"/>
</dbReference>
<protein>
    <recommendedName>
        <fullName evidence="3">CobW C-terminal domain-containing protein</fullName>
    </recommendedName>
</protein>